<dbReference type="PANTHER" id="PTHR43701:SF2">
    <property type="entry name" value="MEMBRANE TRANSPORTER PROTEIN YJNA-RELATED"/>
    <property type="match status" value="1"/>
</dbReference>
<dbReference type="InterPro" id="IPR002781">
    <property type="entry name" value="TM_pro_TauE-like"/>
</dbReference>
<evidence type="ECO:0000256" key="4">
    <source>
        <dbReference type="ARBA" id="ARBA00023136"/>
    </source>
</evidence>
<evidence type="ECO:0000256" key="5">
    <source>
        <dbReference type="RuleBase" id="RU363041"/>
    </source>
</evidence>
<feature type="transmembrane region" description="Helical" evidence="5">
    <location>
        <begin position="103"/>
        <end position="120"/>
    </location>
</feature>
<comment type="caution">
    <text evidence="6">The sequence shown here is derived from an EMBL/GenBank/DDBJ whole genome shotgun (WGS) entry which is preliminary data.</text>
</comment>
<dbReference type="Proteomes" id="UP000632195">
    <property type="component" value="Unassembled WGS sequence"/>
</dbReference>
<dbReference type="PANTHER" id="PTHR43701">
    <property type="entry name" value="MEMBRANE TRANSPORTER PROTEIN MJ0441-RELATED"/>
    <property type="match status" value="1"/>
</dbReference>
<keyword evidence="3 5" id="KW-1133">Transmembrane helix</keyword>
<reference evidence="6" key="1">
    <citation type="journal article" date="2014" name="Int. J. Syst. Evol. Microbiol.">
        <title>Complete genome sequence of Corynebacterium casei LMG S-19264T (=DSM 44701T), isolated from a smear-ripened cheese.</title>
        <authorList>
            <consortium name="US DOE Joint Genome Institute (JGI-PGF)"/>
            <person name="Walter F."/>
            <person name="Albersmeier A."/>
            <person name="Kalinowski J."/>
            <person name="Ruckert C."/>
        </authorList>
    </citation>
    <scope>NUCLEOTIDE SEQUENCE</scope>
    <source>
        <strain evidence="6">JCM 13583</strain>
    </source>
</reference>
<gene>
    <name evidence="6" type="ORF">GCM10007108_05030</name>
</gene>
<evidence type="ECO:0000256" key="1">
    <source>
        <dbReference type="ARBA" id="ARBA00004141"/>
    </source>
</evidence>
<keyword evidence="5" id="KW-1003">Cell membrane</keyword>
<feature type="transmembrane region" description="Helical" evidence="5">
    <location>
        <begin position="76"/>
        <end position="97"/>
    </location>
</feature>
<sequence length="252" mass="26121">MFPIEYAFAVVSGVLVGFSLGLIGGGGSILAIPLFIYFVGIDNVHAAIGTTALAVSLNSFFNFTQHLRLGNADLRIGSIFAGIGVAGVLAGTTLGLITPGSSLLFYFSIVMVGIGIYMLFERRRERQGAGGNRYGRISLSSLVAGFASGYFGIGGGFLIVPSLLYSSSIGMNRTVGTSLLAVGTFGLVTAIRYGIAGYLYPVIAILYVAGGIIGGLAGARLSKKTDSRNLKRAFAAVIIAVGIYLAVSNFHP</sequence>
<dbReference type="RefSeq" id="WP_188680031.1">
    <property type="nucleotide sequence ID" value="NZ_BMNY01000001.1"/>
</dbReference>
<keyword evidence="2 5" id="KW-0812">Transmembrane</keyword>
<dbReference type="AlphaFoldDB" id="A0AA37BR83"/>
<evidence type="ECO:0000313" key="7">
    <source>
        <dbReference type="Proteomes" id="UP000632195"/>
    </source>
</evidence>
<dbReference type="EMBL" id="BMNY01000001">
    <property type="protein sequence ID" value="GGM69938.1"/>
    <property type="molecule type" value="Genomic_DNA"/>
</dbReference>
<comment type="subcellular location">
    <subcellularLocation>
        <location evidence="5">Cell membrane</location>
        <topology evidence="5">Multi-pass membrane protein</topology>
    </subcellularLocation>
    <subcellularLocation>
        <location evidence="1">Membrane</location>
        <topology evidence="1">Multi-pass membrane protein</topology>
    </subcellularLocation>
</comment>
<comment type="similarity">
    <text evidence="5">Belongs to the 4-toluene sulfonate uptake permease (TSUP) (TC 2.A.102) family.</text>
</comment>
<keyword evidence="4 5" id="KW-0472">Membrane</keyword>
<evidence type="ECO:0000313" key="6">
    <source>
        <dbReference type="EMBL" id="GGM69938.1"/>
    </source>
</evidence>
<evidence type="ECO:0000256" key="3">
    <source>
        <dbReference type="ARBA" id="ARBA00022989"/>
    </source>
</evidence>
<feature type="transmembrane region" description="Helical" evidence="5">
    <location>
        <begin position="44"/>
        <end position="64"/>
    </location>
</feature>
<name>A0AA37BR83_9ARCH</name>
<dbReference type="GO" id="GO:0005886">
    <property type="term" value="C:plasma membrane"/>
    <property type="evidence" value="ECO:0007669"/>
    <property type="project" value="UniProtKB-SubCell"/>
</dbReference>
<dbReference type="InterPro" id="IPR051598">
    <property type="entry name" value="TSUP/Inactive_protease-like"/>
</dbReference>
<reference evidence="6" key="2">
    <citation type="submission" date="2022-09" db="EMBL/GenBank/DDBJ databases">
        <authorList>
            <person name="Sun Q."/>
            <person name="Ohkuma M."/>
        </authorList>
    </citation>
    <scope>NUCLEOTIDE SEQUENCE</scope>
    <source>
        <strain evidence="6">JCM 13583</strain>
    </source>
</reference>
<organism evidence="6 7">
    <name type="scientific">Thermogymnomonas acidicola</name>
    <dbReference type="NCBI Taxonomy" id="399579"/>
    <lineage>
        <taxon>Archaea</taxon>
        <taxon>Methanobacteriati</taxon>
        <taxon>Thermoplasmatota</taxon>
        <taxon>Thermoplasmata</taxon>
        <taxon>Thermoplasmatales</taxon>
        <taxon>Thermogymnomonas</taxon>
    </lineage>
</organism>
<feature type="transmembrane region" description="Helical" evidence="5">
    <location>
        <begin position="141"/>
        <end position="164"/>
    </location>
</feature>
<feature type="transmembrane region" description="Helical" evidence="5">
    <location>
        <begin position="7"/>
        <end position="38"/>
    </location>
</feature>
<evidence type="ECO:0000256" key="2">
    <source>
        <dbReference type="ARBA" id="ARBA00022692"/>
    </source>
</evidence>
<proteinExistence type="inferred from homology"/>
<feature type="transmembrane region" description="Helical" evidence="5">
    <location>
        <begin position="233"/>
        <end position="251"/>
    </location>
</feature>
<dbReference type="Pfam" id="PF01925">
    <property type="entry name" value="TauE"/>
    <property type="match status" value="1"/>
</dbReference>
<feature type="transmembrane region" description="Helical" evidence="5">
    <location>
        <begin position="198"/>
        <end position="221"/>
    </location>
</feature>
<keyword evidence="7" id="KW-1185">Reference proteome</keyword>
<accession>A0AA37BR83</accession>
<protein>
    <recommendedName>
        <fullName evidence="5">Probable membrane transporter protein</fullName>
    </recommendedName>
</protein>